<dbReference type="Proteomes" id="UP000620075">
    <property type="component" value="Unassembled WGS sequence"/>
</dbReference>
<dbReference type="AlphaFoldDB" id="A0A934K8Q8"/>
<evidence type="ECO:0000313" key="5">
    <source>
        <dbReference type="EMBL" id="MBJ7603836.1"/>
    </source>
</evidence>
<dbReference type="SMART" id="SM00797">
    <property type="entry name" value="AHS2"/>
    <property type="match status" value="1"/>
</dbReference>
<dbReference type="NCBIfam" id="TIGR00724">
    <property type="entry name" value="urea_amlyse_rel"/>
    <property type="match status" value="1"/>
</dbReference>
<dbReference type="GO" id="GO:0016787">
    <property type="term" value="F:hydrolase activity"/>
    <property type="evidence" value="ECO:0007669"/>
    <property type="project" value="UniProtKB-KW"/>
</dbReference>
<dbReference type="Pfam" id="PF02626">
    <property type="entry name" value="CT_A_B"/>
    <property type="match status" value="1"/>
</dbReference>
<keyword evidence="3" id="KW-0067">ATP-binding</keyword>
<dbReference type="GO" id="GO:0005524">
    <property type="term" value="F:ATP binding"/>
    <property type="evidence" value="ECO:0007669"/>
    <property type="project" value="UniProtKB-KW"/>
</dbReference>
<protein>
    <submittedName>
        <fullName evidence="5">Biotin-dependent carboxyltransferase</fullName>
    </submittedName>
</protein>
<dbReference type="InterPro" id="IPR052708">
    <property type="entry name" value="PxpC"/>
</dbReference>
<keyword evidence="2" id="KW-0378">Hydrolase</keyword>
<reference evidence="5 6" key="1">
    <citation type="submission" date="2020-10" db="EMBL/GenBank/DDBJ databases">
        <title>Ca. Dormibacterota MAGs.</title>
        <authorList>
            <person name="Montgomery K."/>
        </authorList>
    </citation>
    <scope>NUCLEOTIDE SEQUENCE [LARGE SCALE GENOMIC DNA]</scope>
    <source>
        <strain evidence="5">SC8811_S16_3</strain>
    </source>
</reference>
<proteinExistence type="predicted"/>
<evidence type="ECO:0000256" key="2">
    <source>
        <dbReference type="ARBA" id="ARBA00022801"/>
    </source>
</evidence>
<keyword evidence="1" id="KW-0547">Nucleotide-binding</keyword>
<dbReference type="PANTHER" id="PTHR43309:SF3">
    <property type="entry name" value="5-OXOPROLINASE SUBUNIT C"/>
    <property type="match status" value="1"/>
</dbReference>
<evidence type="ECO:0000256" key="3">
    <source>
        <dbReference type="ARBA" id="ARBA00022840"/>
    </source>
</evidence>
<sequence length="317" mass="33258">MNETGDQAPQFKVQEPGVFTAIQDLGRPGRRIAGVPPGGAMDRFALAAANLLVGNPAGAAGLECALTGPTLEILDRCVLAVTGADFEPTLNGRTVPGWTGLFCAPGDRLSFGGRRWGARAYVAAAGGLAADRWLGSAATYLLIGRGGLQGRPLKRDDVLHRAGAAPRPLVAGRELPQPFRPPYSSEPELMTVAGPQLGRIKAAGKRLLFGQPWTVSSDADRMGYRLEGPELPTTGADVVSFGLTSGCIQLPPSGQPILLMADGQTAGGYPVVGGVARCDLSLAAQLLPGESLRFRETHVETAQAEYRSRWAALARIR</sequence>
<dbReference type="InterPro" id="IPR003778">
    <property type="entry name" value="CT_A_B"/>
</dbReference>
<dbReference type="Gene3D" id="2.40.100.10">
    <property type="entry name" value="Cyclophilin-like"/>
    <property type="match status" value="1"/>
</dbReference>
<feature type="domain" description="Carboxyltransferase" evidence="4">
    <location>
        <begin position="32"/>
        <end position="310"/>
    </location>
</feature>
<dbReference type="SUPFAM" id="SSF50891">
    <property type="entry name" value="Cyclophilin-like"/>
    <property type="match status" value="1"/>
</dbReference>
<accession>A0A934K8Q8</accession>
<gene>
    <name evidence="5" type="ORF">JF888_11680</name>
</gene>
<comment type="caution">
    <text evidence="5">The sequence shown here is derived from an EMBL/GenBank/DDBJ whole genome shotgun (WGS) entry which is preliminary data.</text>
</comment>
<evidence type="ECO:0000313" key="6">
    <source>
        <dbReference type="Proteomes" id="UP000620075"/>
    </source>
</evidence>
<dbReference type="RefSeq" id="WP_338180497.1">
    <property type="nucleotide sequence ID" value="NZ_JAEKNQ010000044.1"/>
</dbReference>
<name>A0A934K8Q8_9BACT</name>
<dbReference type="EMBL" id="JAEKNQ010000044">
    <property type="protein sequence ID" value="MBJ7603836.1"/>
    <property type="molecule type" value="Genomic_DNA"/>
</dbReference>
<dbReference type="InterPro" id="IPR029000">
    <property type="entry name" value="Cyclophilin-like_dom_sf"/>
</dbReference>
<evidence type="ECO:0000256" key="1">
    <source>
        <dbReference type="ARBA" id="ARBA00022741"/>
    </source>
</evidence>
<dbReference type="PANTHER" id="PTHR43309">
    <property type="entry name" value="5-OXOPROLINASE SUBUNIT C"/>
    <property type="match status" value="1"/>
</dbReference>
<evidence type="ECO:0000259" key="4">
    <source>
        <dbReference type="SMART" id="SM00797"/>
    </source>
</evidence>
<organism evidence="5 6">
    <name type="scientific">Candidatus Dormiibacter inghamiae</name>
    <dbReference type="NCBI Taxonomy" id="3127013"/>
    <lineage>
        <taxon>Bacteria</taxon>
        <taxon>Bacillati</taxon>
        <taxon>Candidatus Dormiibacterota</taxon>
        <taxon>Candidatus Dormibacteria</taxon>
        <taxon>Candidatus Dormibacterales</taxon>
        <taxon>Candidatus Dormibacteraceae</taxon>
        <taxon>Candidatus Dormiibacter</taxon>
    </lineage>
</organism>